<dbReference type="Proteomes" id="UP001293254">
    <property type="component" value="Unassembled WGS sequence"/>
</dbReference>
<accession>A0AAE1YLJ0</accession>
<protein>
    <submittedName>
        <fullName evidence="1">Uncharacterized protein</fullName>
    </submittedName>
</protein>
<organism evidence="1 2">
    <name type="scientific">Sesamum alatum</name>
    <dbReference type="NCBI Taxonomy" id="300844"/>
    <lineage>
        <taxon>Eukaryota</taxon>
        <taxon>Viridiplantae</taxon>
        <taxon>Streptophyta</taxon>
        <taxon>Embryophyta</taxon>
        <taxon>Tracheophyta</taxon>
        <taxon>Spermatophyta</taxon>
        <taxon>Magnoliopsida</taxon>
        <taxon>eudicotyledons</taxon>
        <taxon>Gunneridae</taxon>
        <taxon>Pentapetalae</taxon>
        <taxon>asterids</taxon>
        <taxon>lamiids</taxon>
        <taxon>Lamiales</taxon>
        <taxon>Pedaliaceae</taxon>
        <taxon>Sesamum</taxon>
    </lineage>
</organism>
<sequence length="124" mass="13704">METWQHPMPVQDPSVISSLFTQTEKQPLVKFLPIALPNTEISSQPTTASLLEVEKLYGVEGFGGVEKLWQFTSNNGMIEQPELIPMPKGYGTVKLAHLVWQPGFAVLEASARDFGKVVEEFEGG</sequence>
<evidence type="ECO:0000313" key="1">
    <source>
        <dbReference type="EMBL" id="KAK4432267.1"/>
    </source>
</evidence>
<evidence type="ECO:0000313" key="2">
    <source>
        <dbReference type="Proteomes" id="UP001293254"/>
    </source>
</evidence>
<reference evidence="1" key="1">
    <citation type="submission" date="2020-06" db="EMBL/GenBank/DDBJ databases">
        <authorList>
            <person name="Li T."/>
            <person name="Hu X."/>
            <person name="Zhang T."/>
            <person name="Song X."/>
            <person name="Zhang H."/>
            <person name="Dai N."/>
            <person name="Sheng W."/>
            <person name="Hou X."/>
            <person name="Wei L."/>
        </authorList>
    </citation>
    <scope>NUCLEOTIDE SEQUENCE</scope>
    <source>
        <strain evidence="1">3651</strain>
        <tissue evidence="1">Leaf</tissue>
    </source>
</reference>
<name>A0AAE1YLJ0_9LAMI</name>
<keyword evidence="2" id="KW-1185">Reference proteome</keyword>
<dbReference type="AlphaFoldDB" id="A0AAE1YLJ0"/>
<comment type="caution">
    <text evidence="1">The sequence shown here is derived from an EMBL/GenBank/DDBJ whole genome shotgun (WGS) entry which is preliminary data.</text>
</comment>
<proteinExistence type="predicted"/>
<reference evidence="1" key="2">
    <citation type="journal article" date="2024" name="Plant">
        <title>Genomic evolution and insights into agronomic trait innovations of Sesamum species.</title>
        <authorList>
            <person name="Miao H."/>
            <person name="Wang L."/>
            <person name="Qu L."/>
            <person name="Liu H."/>
            <person name="Sun Y."/>
            <person name="Le M."/>
            <person name="Wang Q."/>
            <person name="Wei S."/>
            <person name="Zheng Y."/>
            <person name="Lin W."/>
            <person name="Duan Y."/>
            <person name="Cao H."/>
            <person name="Xiong S."/>
            <person name="Wang X."/>
            <person name="Wei L."/>
            <person name="Li C."/>
            <person name="Ma Q."/>
            <person name="Ju M."/>
            <person name="Zhao R."/>
            <person name="Li G."/>
            <person name="Mu C."/>
            <person name="Tian Q."/>
            <person name="Mei H."/>
            <person name="Zhang T."/>
            <person name="Gao T."/>
            <person name="Zhang H."/>
        </authorList>
    </citation>
    <scope>NUCLEOTIDE SEQUENCE</scope>
    <source>
        <strain evidence="1">3651</strain>
    </source>
</reference>
<dbReference type="EMBL" id="JACGWO010000003">
    <property type="protein sequence ID" value="KAK4432267.1"/>
    <property type="molecule type" value="Genomic_DNA"/>
</dbReference>
<gene>
    <name evidence="1" type="ORF">Salat_0988800</name>
</gene>